<dbReference type="Pfam" id="PF01150">
    <property type="entry name" value="GDA1_CD39"/>
    <property type="match status" value="1"/>
</dbReference>
<dbReference type="GO" id="GO:0016787">
    <property type="term" value="F:hydrolase activity"/>
    <property type="evidence" value="ECO:0007669"/>
    <property type="project" value="UniProtKB-KW"/>
</dbReference>
<evidence type="ECO:0000313" key="15">
    <source>
        <dbReference type="Proteomes" id="UP000467840"/>
    </source>
</evidence>
<keyword evidence="10" id="KW-0547">Nucleotide-binding</keyword>
<evidence type="ECO:0000256" key="10">
    <source>
        <dbReference type="PIRSR" id="PIRSR600407-2"/>
    </source>
</evidence>
<dbReference type="Gene3D" id="1.20.1080.10">
    <property type="entry name" value="Glycerol uptake facilitator protein"/>
    <property type="match status" value="1"/>
</dbReference>
<feature type="compositionally biased region" description="Basic and acidic residues" evidence="12">
    <location>
        <begin position="279"/>
        <end position="292"/>
    </location>
</feature>
<keyword evidence="7 13" id="KW-1133">Transmembrane helix</keyword>
<feature type="transmembrane region" description="Helical" evidence="13">
    <location>
        <begin position="40"/>
        <end position="63"/>
    </location>
</feature>
<evidence type="ECO:0000313" key="14">
    <source>
        <dbReference type="EMBL" id="KAF2288248.1"/>
    </source>
</evidence>
<evidence type="ECO:0000256" key="6">
    <source>
        <dbReference type="ARBA" id="ARBA00022801"/>
    </source>
</evidence>
<gene>
    <name evidence="14" type="ORF">GH714_005265</name>
</gene>
<feature type="binding site" evidence="10">
    <location>
        <begin position="379"/>
        <end position="383"/>
    </location>
    <ligand>
        <name>ATP</name>
        <dbReference type="ChEBI" id="CHEBI:30616"/>
    </ligand>
</feature>
<dbReference type="Gene3D" id="3.30.420.150">
    <property type="entry name" value="Exopolyphosphatase. Domain 2"/>
    <property type="match status" value="2"/>
</dbReference>
<evidence type="ECO:0000256" key="9">
    <source>
        <dbReference type="PIRSR" id="PIRSR600407-1"/>
    </source>
</evidence>
<dbReference type="InterPro" id="IPR023271">
    <property type="entry name" value="Aquaporin-like"/>
</dbReference>
<evidence type="ECO:0000256" key="11">
    <source>
        <dbReference type="RuleBase" id="RU003833"/>
    </source>
</evidence>
<dbReference type="GO" id="GO:0016020">
    <property type="term" value="C:membrane"/>
    <property type="evidence" value="ECO:0007669"/>
    <property type="project" value="UniProtKB-SubCell"/>
</dbReference>
<dbReference type="InterPro" id="IPR000407">
    <property type="entry name" value="GDA1_CD39_NTPase"/>
</dbReference>
<dbReference type="InterPro" id="IPR044222">
    <property type="entry name" value="SIP1-1/2-like"/>
</dbReference>
<feature type="transmembrane region" description="Helical" evidence="13">
    <location>
        <begin position="135"/>
        <end position="156"/>
    </location>
</feature>
<keyword evidence="15" id="KW-1185">Reference proteome</keyword>
<dbReference type="PANTHER" id="PTHR46739:SF3">
    <property type="entry name" value="AQUAPORIN SIP1-1"/>
    <property type="match status" value="1"/>
</dbReference>
<keyword evidence="5" id="KW-0677">Repeat</keyword>
<evidence type="ECO:0000256" key="8">
    <source>
        <dbReference type="ARBA" id="ARBA00023136"/>
    </source>
</evidence>
<feature type="transmembrane region" description="Helical" evidence="13">
    <location>
        <begin position="195"/>
        <end position="215"/>
    </location>
</feature>
<accession>A0A6A6KK19</accession>
<dbReference type="GO" id="GO:0005524">
    <property type="term" value="F:ATP binding"/>
    <property type="evidence" value="ECO:0007669"/>
    <property type="project" value="UniProtKB-KW"/>
</dbReference>
<name>A0A6A6KK19_HEVBR</name>
<organism evidence="14 15">
    <name type="scientific">Hevea brasiliensis</name>
    <name type="common">Para rubber tree</name>
    <name type="synonym">Siphonia brasiliensis</name>
    <dbReference type="NCBI Taxonomy" id="3981"/>
    <lineage>
        <taxon>Eukaryota</taxon>
        <taxon>Viridiplantae</taxon>
        <taxon>Streptophyta</taxon>
        <taxon>Embryophyta</taxon>
        <taxon>Tracheophyta</taxon>
        <taxon>Spermatophyta</taxon>
        <taxon>Magnoliopsida</taxon>
        <taxon>eudicotyledons</taxon>
        <taxon>Gunneridae</taxon>
        <taxon>Pentapetalae</taxon>
        <taxon>rosids</taxon>
        <taxon>fabids</taxon>
        <taxon>Malpighiales</taxon>
        <taxon>Euphorbiaceae</taxon>
        <taxon>Crotonoideae</taxon>
        <taxon>Micrandreae</taxon>
        <taxon>Hevea</taxon>
    </lineage>
</organism>
<keyword evidence="10" id="KW-0067">ATP-binding</keyword>
<reference evidence="14 15" key="1">
    <citation type="journal article" date="2020" name="Mol. Plant">
        <title>The Chromosome-Based Rubber Tree Genome Provides New Insights into Spurge Genome Evolution and Rubber Biosynthesis.</title>
        <authorList>
            <person name="Liu J."/>
            <person name="Shi C."/>
            <person name="Shi C.C."/>
            <person name="Li W."/>
            <person name="Zhang Q.J."/>
            <person name="Zhang Y."/>
            <person name="Li K."/>
            <person name="Lu H.F."/>
            <person name="Shi C."/>
            <person name="Zhu S.T."/>
            <person name="Xiao Z.Y."/>
            <person name="Nan H."/>
            <person name="Yue Y."/>
            <person name="Zhu X.G."/>
            <person name="Wu Y."/>
            <person name="Hong X.N."/>
            <person name="Fan G.Y."/>
            <person name="Tong Y."/>
            <person name="Zhang D."/>
            <person name="Mao C.L."/>
            <person name="Liu Y.L."/>
            <person name="Hao S.J."/>
            <person name="Liu W.Q."/>
            <person name="Lv M.Q."/>
            <person name="Zhang H.B."/>
            <person name="Liu Y."/>
            <person name="Hu-Tang G.R."/>
            <person name="Wang J.P."/>
            <person name="Wang J.H."/>
            <person name="Sun Y.H."/>
            <person name="Ni S.B."/>
            <person name="Chen W.B."/>
            <person name="Zhang X.C."/>
            <person name="Jiao Y.N."/>
            <person name="Eichler E.E."/>
            <person name="Li G.H."/>
            <person name="Liu X."/>
            <person name="Gao L.Z."/>
        </authorList>
    </citation>
    <scope>NUCLEOTIDE SEQUENCE [LARGE SCALE GENOMIC DNA]</scope>
    <source>
        <strain evidence="15">cv. GT1</strain>
        <tissue evidence="14">Leaf</tissue>
    </source>
</reference>
<sequence>MGAIKAAIGDAVLTFMWVFCSSMFGLFTSLIATALGVQHLFWASMFITTVLVFIFFFLFGLIAEFFGGASFNPTGTASFYAAGFGGDNLFSMALRFPAQAAGAVGGALAILEVMPPQYKHMLGGPTLKVDLHTGAIAEGLLTFLISFAVLIIFLRAPCNSVVQNWLLAVVTVTLVVTGSKYTGPSMNPANYSSPEMFGCVVIMVVLMSIMVRPAVDLGGCPCCNKQGELDPSQEPAQSLKATAAANGQIRYRTPSSAELLETGASSGIITTASSTSPTHSDHLHQLPSEKMKRPGRGMSLFPIRSKGYCSLRALGREASDRILDAGSYERQEYPESEADGVTVLDGSQEGSYEWVTINYLLGKLSGPYSDTVGVVDLGGGSVQMAYAVSKMDAEKAPRVSDGEDSYIKEMRLMGTDYYLYVHSYLHYGLLAARAEILKFSEDSDNACILAGYDGSKVNESACTHMKCTFGGVWNGGGGDGQKNLFVASFFFDRAAEAGFIDPALPVAKVHPVDFEDAAKRACETKLEDANSLYQPLEPWQEITLVKKVKYRESLVEAAWPLGSAIEALS</sequence>
<evidence type="ECO:0000256" key="4">
    <source>
        <dbReference type="ARBA" id="ARBA00022692"/>
    </source>
</evidence>
<evidence type="ECO:0000256" key="7">
    <source>
        <dbReference type="ARBA" id="ARBA00022989"/>
    </source>
</evidence>
<dbReference type="SUPFAM" id="SSF81338">
    <property type="entry name" value="Aquaporin-like"/>
    <property type="match status" value="1"/>
</dbReference>
<evidence type="ECO:0008006" key="16">
    <source>
        <dbReference type="Google" id="ProtNLM"/>
    </source>
</evidence>
<evidence type="ECO:0000256" key="3">
    <source>
        <dbReference type="ARBA" id="ARBA00022448"/>
    </source>
</evidence>
<dbReference type="GO" id="GO:0015250">
    <property type="term" value="F:water channel activity"/>
    <property type="evidence" value="ECO:0007669"/>
    <property type="project" value="InterPro"/>
</dbReference>
<keyword evidence="4 13" id="KW-0812">Transmembrane</keyword>
<feature type="transmembrane region" description="Helical" evidence="13">
    <location>
        <begin position="96"/>
        <end position="114"/>
    </location>
</feature>
<comment type="subcellular location">
    <subcellularLocation>
        <location evidence="1">Membrane</location>
        <topology evidence="1">Multi-pass membrane protein</topology>
    </subcellularLocation>
</comment>
<feature type="active site" description="Proton acceptor" evidence="9">
    <location>
        <position position="349"/>
    </location>
</feature>
<comment type="similarity">
    <text evidence="2 11">Belongs to the GDA1/CD39 NTPase family.</text>
</comment>
<feature type="transmembrane region" description="Helical" evidence="13">
    <location>
        <begin position="162"/>
        <end position="183"/>
    </location>
</feature>
<comment type="caution">
    <text evidence="14">The sequence shown here is derived from an EMBL/GenBank/DDBJ whole genome shotgun (WGS) entry which is preliminary data.</text>
</comment>
<dbReference type="PROSITE" id="PS01238">
    <property type="entry name" value="GDA1_CD39_NTPASE"/>
    <property type="match status" value="1"/>
</dbReference>
<evidence type="ECO:0000256" key="1">
    <source>
        <dbReference type="ARBA" id="ARBA00004141"/>
    </source>
</evidence>
<evidence type="ECO:0000256" key="12">
    <source>
        <dbReference type="SAM" id="MobiDB-lite"/>
    </source>
</evidence>
<dbReference type="AlphaFoldDB" id="A0A6A6KK19"/>
<evidence type="ECO:0000256" key="2">
    <source>
        <dbReference type="ARBA" id="ARBA00009283"/>
    </source>
</evidence>
<keyword evidence="3" id="KW-0813">Transport</keyword>
<protein>
    <recommendedName>
        <fullName evidence="16">Apyrase</fullName>
    </recommendedName>
</protein>
<dbReference type="EMBL" id="JAAGAX010000016">
    <property type="protein sequence ID" value="KAF2288248.1"/>
    <property type="molecule type" value="Genomic_DNA"/>
</dbReference>
<dbReference type="PANTHER" id="PTHR46739">
    <property type="entry name" value="AQUAPORIN SIP1-1"/>
    <property type="match status" value="1"/>
</dbReference>
<keyword evidence="8 13" id="KW-0472">Membrane</keyword>
<keyword evidence="6 11" id="KW-0378">Hydrolase</keyword>
<proteinExistence type="inferred from homology"/>
<feature type="transmembrane region" description="Helical" evidence="13">
    <location>
        <begin position="12"/>
        <end position="33"/>
    </location>
</feature>
<dbReference type="Proteomes" id="UP000467840">
    <property type="component" value="Chromosome 8"/>
</dbReference>
<evidence type="ECO:0000256" key="13">
    <source>
        <dbReference type="SAM" id="Phobius"/>
    </source>
</evidence>
<evidence type="ECO:0000256" key="5">
    <source>
        <dbReference type="ARBA" id="ARBA00022737"/>
    </source>
</evidence>
<feature type="region of interest" description="Disordered" evidence="12">
    <location>
        <begin position="272"/>
        <end position="295"/>
    </location>
</feature>